<dbReference type="EMBL" id="JBHTKN010000001">
    <property type="protein sequence ID" value="MFD1040877.1"/>
    <property type="molecule type" value="Genomic_DNA"/>
</dbReference>
<dbReference type="Pfam" id="PF00534">
    <property type="entry name" value="Glycos_transf_1"/>
    <property type="match status" value="1"/>
</dbReference>
<dbReference type="RefSeq" id="WP_162376272.1">
    <property type="nucleotide sequence ID" value="NZ_JBHTKN010000001.1"/>
</dbReference>
<dbReference type="GO" id="GO:0016757">
    <property type="term" value="F:glycosyltransferase activity"/>
    <property type="evidence" value="ECO:0007669"/>
    <property type="project" value="UniProtKB-KW"/>
</dbReference>
<dbReference type="EC" id="2.4.-.-" evidence="3"/>
<dbReference type="CDD" id="cd03801">
    <property type="entry name" value="GT4_PimA-like"/>
    <property type="match status" value="1"/>
</dbReference>
<evidence type="ECO:0000313" key="4">
    <source>
        <dbReference type="Proteomes" id="UP001597033"/>
    </source>
</evidence>
<dbReference type="PANTHER" id="PTHR46401:SF2">
    <property type="entry name" value="GLYCOSYLTRANSFERASE WBBK-RELATED"/>
    <property type="match status" value="1"/>
</dbReference>
<gene>
    <name evidence="3" type="ORF">ACFQ2N_00750</name>
</gene>
<evidence type="ECO:0000256" key="1">
    <source>
        <dbReference type="ARBA" id="ARBA00022679"/>
    </source>
</evidence>
<organism evidence="3 4">
    <name type="scientific">Pseudoxanthomonas kaohsiungensis</name>
    <dbReference type="NCBI Taxonomy" id="283923"/>
    <lineage>
        <taxon>Bacteria</taxon>
        <taxon>Pseudomonadati</taxon>
        <taxon>Pseudomonadota</taxon>
        <taxon>Gammaproteobacteria</taxon>
        <taxon>Lysobacterales</taxon>
        <taxon>Lysobacteraceae</taxon>
        <taxon>Pseudoxanthomonas</taxon>
    </lineage>
</organism>
<dbReference type="InterPro" id="IPR001296">
    <property type="entry name" value="Glyco_trans_1"/>
</dbReference>
<feature type="domain" description="Glycosyl transferase family 1" evidence="2">
    <location>
        <begin position="169"/>
        <end position="324"/>
    </location>
</feature>
<dbReference type="Proteomes" id="UP001597033">
    <property type="component" value="Unassembled WGS sequence"/>
</dbReference>
<accession>A0ABW3LR68</accession>
<dbReference type="PANTHER" id="PTHR46401">
    <property type="entry name" value="GLYCOSYLTRANSFERASE WBBK-RELATED"/>
    <property type="match status" value="1"/>
</dbReference>
<keyword evidence="1 3" id="KW-0808">Transferase</keyword>
<comment type="caution">
    <text evidence="3">The sequence shown here is derived from an EMBL/GenBank/DDBJ whole genome shotgun (WGS) entry which is preliminary data.</text>
</comment>
<evidence type="ECO:0000259" key="2">
    <source>
        <dbReference type="Pfam" id="PF00534"/>
    </source>
</evidence>
<keyword evidence="3" id="KW-0328">Glycosyltransferase</keyword>
<proteinExistence type="predicted"/>
<evidence type="ECO:0000313" key="3">
    <source>
        <dbReference type="EMBL" id="MFD1040877.1"/>
    </source>
</evidence>
<dbReference type="Gene3D" id="3.40.50.2000">
    <property type="entry name" value="Glycogen Phosphorylase B"/>
    <property type="match status" value="2"/>
</dbReference>
<reference evidence="4" key="1">
    <citation type="journal article" date="2019" name="Int. J. Syst. Evol. Microbiol.">
        <title>The Global Catalogue of Microorganisms (GCM) 10K type strain sequencing project: providing services to taxonomists for standard genome sequencing and annotation.</title>
        <authorList>
            <consortium name="The Broad Institute Genomics Platform"/>
            <consortium name="The Broad Institute Genome Sequencing Center for Infectious Disease"/>
            <person name="Wu L."/>
            <person name="Ma J."/>
        </authorList>
    </citation>
    <scope>NUCLEOTIDE SEQUENCE [LARGE SCALE GENOMIC DNA]</scope>
    <source>
        <strain evidence="4">CCUG 55854</strain>
    </source>
</reference>
<dbReference type="SUPFAM" id="SSF53756">
    <property type="entry name" value="UDP-Glycosyltransferase/glycogen phosphorylase"/>
    <property type="match status" value="1"/>
</dbReference>
<sequence length="375" mass="40876">MRIAYLNGVCVEHDAISKAIRDEVTWLLESGHDVRLFCYKCDYEDVPHRVVNGVGEVVFDPYFQSCELAVFHFGIFSPLFDALPVTPVGAGRIVVFHNVTPRELVPPQGQELIDKSMRQIGNMAWADHVLCDSQTNLEVLRAQGISTPHSVMPLAVSTDLQPPKHKPSSDDGVVRIAFIGRFVKAKGPLELLSALVEVAASPSAPRIHLDLIGNIAFSDQTLVAELRDEVARIGAKDAGRLTVELHGNASGEKKHEVLTSADIFALPTYHEGFCVPVIEALSSGCRVITYDNSNLPSICGGLGTLVETGNRRALADALSQVIGEVSSAQWIEGGYADFSGRAQRYVGAFDPSVIRRKLTAFVDEFVARKSRVRES</sequence>
<protein>
    <submittedName>
        <fullName evidence="3">Glycosyltransferase family 4 protein</fullName>
        <ecNumber evidence="3">2.4.-.-</ecNumber>
    </submittedName>
</protein>
<keyword evidence="4" id="KW-1185">Reference proteome</keyword>
<name>A0ABW3LR68_9GAMM</name>